<dbReference type="SUPFAM" id="SSF52540">
    <property type="entry name" value="P-loop containing nucleoside triphosphate hydrolases"/>
    <property type="match status" value="1"/>
</dbReference>
<evidence type="ECO:0000313" key="7">
    <source>
        <dbReference type="Proteomes" id="UP000077407"/>
    </source>
</evidence>
<dbReference type="AlphaFoldDB" id="A0A166RM18"/>
<evidence type="ECO:0000256" key="4">
    <source>
        <dbReference type="ARBA" id="ARBA00022840"/>
    </source>
</evidence>
<sequence>MKDEVLLLDNVTKTIKGRQIIKGISFSMKQGEVMGFLGPNGAGKSTTLRMIVGLSKPTSGKVDICGYSITKNYVKAMSNVGCIIEGPDLYNYMSGIDNLKMLASMSRAVTEKDIINVVDLVGLKNRIRDKVSTYSLGMKQRLGIAQALMHNPKLLILDEPTNGLDPSGISELRNLVKQLASEKNISVLVSSHIISEIELMCDKVTIIKNGETVLESADVDKLLNNQGVFWVLNDNEKGRKILEEIWKVKGNVVEERLEANVSLEKLQEINSCFVEQGLMIKYVDNKNKTLEDLFLNLTEGNQIV</sequence>
<keyword evidence="2" id="KW-0813">Transport</keyword>
<evidence type="ECO:0000259" key="5">
    <source>
        <dbReference type="PROSITE" id="PS50893"/>
    </source>
</evidence>
<protein>
    <submittedName>
        <fullName evidence="6">Putative ABC transporter ATP-binding protein YxlF</fullName>
        <ecNumber evidence="6">3.6.3.-</ecNumber>
    </submittedName>
</protein>
<dbReference type="SMART" id="SM00382">
    <property type="entry name" value="AAA"/>
    <property type="match status" value="1"/>
</dbReference>
<evidence type="ECO:0000256" key="3">
    <source>
        <dbReference type="ARBA" id="ARBA00022741"/>
    </source>
</evidence>
<dbReference type="Proteomes" id="UP000077407">
    <property type="component" value="Unassembled WGS sequence"/>
</dbReference>
<dbReference type="InterPro" id="IPR017871">
    <property type="entry name" value="ABC_transporter-like_CS"/>
</dbReference>
<dbReference type="EMBL" id="LITT01000009">
    <property type="protein sequence ID" value="OAA90928.1"/>
    <property type="molecule type" value="Genomic_DNA"/>
</dbReference>
<reference evidence="6 7" key="1">
    <citation type="journal article" date="2015" name="Biotechnol. Bioeng.">
        <title>Genome sequence and phenotypic characterization of Caulobacter segnis.</title>
        <authorList>
            <person name="Patel S."/>
            <person name="Fletcher B."/>
            <person name="Scott D.C."/>
            <person name="Ely B."/>
        </authorList>
    </citation>
    <scope>NUCLEOTIDE SEQUENCE [LARGE SCALE GENOMIC DNA]</scope>
    <source>
        <strain evidence="6 7">ERI-2</strain>
    </source>
</reference>
<dbReference type="Pfam" id="PF00005">
    <property type="entry name" value="ABC_tran"/>
    <property type="match status" value="1"/>
</dbReference>
<organism evidence="6 7">
    <name type="scientific">Clostridium ljungdahlii</name>
    <dbReference type="NCBI Taxonomy" id="1538"/>
    <lineage>
        <taxon>Bacteria</taxon>
        <taxon>Bacillati</taxon>
        <taxon>Bacillota</taxon>
        <taxon>Clostridia</taxon>
        <taxon>Eubacteriales</taxon>
        <taxon>Clostridiaceae</taxon>
        <taxon>Clostridium</taxon>
    </lineage>
</organism>
<evidence type="ECO:0000256" key="2">
    <source>
        <dbReference type="ARBA" id="ARBA00022448"/>
    </source>
</evidence>
<comment type="caution">
    <text evidence="6">The sequence shown here is derived from an EMBL/GenBank/DDBJ whole genome shotgun (WGS) entry which is preliminary data.</text>
</comment>
<gene>
    <name evidence="6" type="primary">yxlF_1</name>
    <name evidence="6" type="ORF">WY13_00994</name>
</gene>
<comment type="similarity">
    <text evidence="1">Belongs to the ABC transporter superfamily.</text>
</comment>
<dbReference type="PROSITE" id="PS00211">
    <property type="entry name" value="ABC_TRANSPORTER_1"/>
    <property type="match status" value="1"/>
</dbReference>
<dbReference type="GO" id="GO:0005524">
    <property type="term" value="F:ATP binding"/>
    <property type="evidence" value="ECO:0007669"/>
    <property type="project" value="UniProtKB-KW"/>
</dbReference>
<evidence type="ECO:0000256" key="1">
    <source>
        <dbReference type="ARBA" id="ARBA00005417"/>
    </source>
</evidence>
<dbReference type="Gene3D" id="3.40.50.300">
    <property type="entry name" value="P-loop containing nucleotide triphosphate hydrolases"/>
    <property type="match status" value="1"/>
</dbReference>
<dbReference type="InterPro" id="IPR027417">
    <property type="entry name" value="P-loop_NTPase"/>
</dbReference>
<accession>A0A166RM18</accession>
<dbReference type="GO" id="GO:0016887">
    <property type="term" value="F:ATP hydrolysis activity"/>
    <property type="evidence" value="ECO:0007669"/>
    <property type="project" value="InterPro"/>
</dbReference>
<dbReference type="InterPro" id="IPR003593">
    <property type="entry name" value="AAA+_ATPase"/>
</dbReference>
<dbReference type="EC" id="3.6.3.-" evidence="6"/>
<dbReference type="RefSeq" id="WP_063554571.1">
    <property type="nucleotide sequence ID" value="NZ_LITT01000009.1"/>
</dbReference>
<keyword evidence="3" id="KW-0547">Nucleotide-binding</keyword>
<evidence type="ECO:0000313" key="6">
    <source>
        <dbReference type="EMBL" id="OAA90928.1"/>
    </source>
</evidence>
<dbReference type="PROSITE" id="PS50893">
    <property type="entry name" value="ABC_TRANSPORTER_2"/>
    <property type="match status" value="1"/>
</dbReference>
<dbReference type="PANTHER" id="PTHR43335">
    <property type="entry name" value="ABC TRANSPORTER, ATP-BINDING PROTEIN"/>
    <property type="match status" value="1"/>
</dbReference>
<feature type="domain" description="ABC transporter" evidence="5">
    <location>
        <begin position="6"/>
        <end position="234"/>
    </location>
</feature>
<keyword evidence="6" id="KW-0378">Hydrolase</keyword>
<dbReference type="OrthoDB" id="9809205at2"/>
<proteinExistence type="inferred from homology"/>
<dbReference type="PATRIC" id="fig|1538.10.peg.1500"/>
<name>A0A166RM18_9CLOT</name>
<dbReference type="PANTHER" id="PTHR43335:SF4">
    <property type="entry name" value="ABC TRANSPORTER, ATP-BINDING PROTEIN"/>
    <property type="match status" value="1"/>
</dbReference>
<keyword evidence="4 6" id="KW-0067">ATP-binding</keyword>
<dbReference type="InterPro" id="IPR003439">
    <property type="entry name" value="ABC_transporter-like_ATP-bd"/>
</dbReference>